<reference evidence="2 3" key="1">
    <citation type="submission" date="2017-08" db="EMBL/GenBank/DDBJ databases">
        <title>Reclassification of Bisgaard taxon 37 and 44.</title>
        <authorList>
            <person name="Christensen H."/>
        </authorList>
    </citation>
    <scope>NUCLEOTIDE SEQUENCE [LARGE SCALE GENOMIC DNA]</scope>
    <source>
        <strain evidence="2 3">111</strain>
    </source>
</reference>
<accession>A0A3A1YRC9</accession>
<dbReference type="AlphaFoldDB" id="A0A3A1YRC9"/>
<dbReference type="InterPro" id="IPR036709">
    <property type="entry name" value="Autotransporte_beta_dom_sf"/>
</dbReference>
<dbReference type="SUPFAM" id="SSF103515">
    <property type="entry name" value="Autotransporter"/>
    <property type="match status" value="1"/>
</dbReference>
<dbReference type="EMBL" id="NRJG01000027">
    <property type="protein sequence ID" value="RIY39728.1"/>
    <property type="molecule type" value="Genomic_DNA"/>
</dbReference>
<dbReference type="InterPro" id="IPR005546">
    <property type="entry name" value="Autotransporte_beta"/>
</dbReference>
<evidence type="ECO:0000313" key="3">
    <source>
        <dbReference type="Proteomes" id="UP000265916"/>
    </source>
</evidence>
<organism evidence="2 3">
    <name type="scientific">Psittacicella hinzii</name>
    <dbReference type="NCBI Taxonomy" id="2028575"/>
    <lineage>
        <taxon>Bacteria</taxon>
        <taxon>Pseudomonadati</taxon>
        <taxon>Pseudomonadota</taxon>
        <taxon>Gammaproteobacteria</taxon>
        <taxon>Pasteurellales</taxon>
        <taxon>Psittacicellaceae</taxon>
        <taxon>Psittacicella</taxon>
    </lineage>
</organism>
<proteinExistence type="predicted"/>
<evidence type="ECO:0000259" key="1">
    <source>
        <dbReference type="Pfam" id="PF03797"/>
    </source>
</evidence>
<name>A0A3A1YRC9_9GAMM</name>
<sequence length="203" mass="22031">MGLVVSAGKAYERAWLSTSVFAFSHRYKVERSSLESSDQSANISAGSFGASVQAGYLVFDNAKAGMEVNGGLTAQVYSQSGFTETAATEEAAALSLSTKSRITTNAYANLGTKLWYNFTAFSFNHSLDASLNLYQRLTENRFNVITTAGDRLAHGFTNGFLAELSVGYNVHLTEKLSIRLAGGFSKAKDWKSTDGKLTFKYTF</sequence>
<protein>
    <recommendedName>
        <fullName evidence="1">Autotransporter domain-containing protein</fullName>
    </recommendedName>
</protein>
<comment type="caution">
    <text evidence="2">The sequence shown here is derived from an EMBL/GenBank/DDBJ whole genome shotgun (WGS) entry which is preliminary data.</text>
</comment>
<feature type="domain" description="Autotransporter" evidence="1">
    <location>
        <begin position="6"/>
        <end position="181"/>
    </location>
</feature>
<evidence type="ECO:0000313" key="2">
    <source>
        <dbReference type="EMBL" id="RIY39728.1"/>
    </source>
</evidence>
<dbReference type="Pfam" id="PF03797">
    <property type="entry name" value="Autotransporter"/>
    <property type="match status" value="1"/>
</dbReference>
<keyword evidence="3" id="KW-1185">Reference proteome</keyword>
<dbReference type="Proteomes" id="UP000265916">
    <property type="component" value="Unassembled WGS sequence"/>
</dbReference>
<gene>
    <name evidence="2" type="ORF">CKF58_01635</name>
</gene>
<dbReference type="Gene3D" id="2.40.128.130">
    <property type="entry name" value="Autotransporter beta-domain"/>
    <property type="match status" value="1"/>
</dbReference>